<dbReference type="InterPro" id="IPR045851">
    <property type="entry name" value="AMP-bd_C_sf"/>
</dbReference>
<dbReference type="InterPro" id="IPR025110">
    <property type="entry name" value="AMP-bd_C"/>
</dbReference>
<dbReference type="Pfam" id="PF13193">
    <property type="entry name" value="AMP-binding_C"/>
    <property type="match status" value="1"/>
</dbReference>
<name>X0VUD2_9ZZZZ</name>
<gene>
    <name evidence="2" type="ORF">S01H1_51287</name>
</gene>
<protein>
    <recommendedName>
        <fullName evidence="1">AMP-binding enzyme C-terminal domain-containing protein</fullName>
    </recommendedName>
</protein>
<evidence type="ECO:0000259" key="1">
    <source>
        <dbReference type="Pfam" id="PF13193"/>
    </source>
</evidence>
<proteinExistence type="predicted"/>
<sequence length="161" mass="18475">GEIVGYGAGMMNGYHNRPEATAETIWRDEHGRTFLRTGDVGRFDEDGFLYILDRKKDMIVSGGVNVFASDIEEVFIQHPDVNDVAIIAVPHEKWIETPLALVRLRPGAALTEDELKDWVNTRVAKHQRVNAVEFRDEDFPRNALGKVLKRQLREPYWQEQS</sequence>
<comment type="caution">
    <text evidence="2">The sequence shown here is derived from an EMBL/GenBank/DDBJ whole genome shotgun (WGS) entry which is preliminary data.</text>
</comment>
<reference evidence="2" key="1">
    <citation type="journal article" date="2014" name="Front. Microbiol.">
        <title>High frequency of phylogenetically diverse reductive dehalogenase-homologous genes in deep subseafloor sedimentary metagenomes.</title>
        <authorList>
            <person name="Kawai M."/>
            <person name="Futagami T."/>
            <person name="Toyoda A."/>
            <person name="Takaki Y."/>
            <person name="Nishi S."/>
            <person name="Hori S."/>
            <person name="Arai W."/>
            <person name="Tsubouchi T."/>
            <person name="Morono Y."/>
            <person name="Uchiyama I."/>
            <person name="Ito T."/>
            <person name="Fujiyama A."/>
            <person name="Inagaki F."/>
            <person name="Takami H."/>
        </authorList>
    </citation>
    <scope>NUCLEOTIDE SEQUENCE</scope>
    <source>
        <strain evidence="2">Expedition CK06-06</strain>
    </source>
</reference>
<dbReference type="GO" id="GO:0016405">
    <property type="term" value="F:CoA-ligase activity"/>
    <property type="evidence" value="ECO:0007669"/>
    <property type="project" value="TreeGrafter"/>
</dbReference>
<dbReference type="EMBL" id="BARS01033095">
    <property type="protein sequence ID" value="GAG21984.1"/>
    <property type="molecule type" value="Genomic_DNA"/>
</dbReference>
<dbReference type="PANTHER" id="PTHR24096">
    <property type="entry name" value="LONG-CHAIN-FATTY-ACID--COA LIGASE"/>
    <property type="match status" value="1"/>
</dbReference>
<dbReference type="SUPFAM" id="SSF56801">
    <property type="entry name" value="Acetyl-CoA synthetase-like"/>
    <property type="match status" value="1"/>
</dbReference>
<organism evidence="2">
    <name type="scientific">marine sediment metagenome</name>
    <dbReference type="NCBI Taxonomy" id="412755"/>
    <lineage>
        <taxon>unclassified sequences</taxon>
        <taxon>metagenomes</taxon>
        <taxon>ecological metagenomes</taxon>
    </lineage>
</organism>
<dbReference type="AlphaFoldDB" id="X0VUD2"/>
<dbReference type="Gene3D" id="3.40.50.12780">
    <property type="entry name" value="N-terminal domain of ligase-like"/>
    <property type="match status" value="1"/>
</dbReference>
<accession>X0VUD2</accession>
<feature type="domain" description="AMP-binding enzyme C-terminal" evidence="1">
    <location>
        <begin position="71"/>
        <end position="146"/>
    </location>
</feature>
<dbReference type="Gene3D" id="3.30.300.30">
    <property type="match status" value="1"/>
</dbReference>
<dbReference type="InterPro" id="IPR042099">
    <property type="entry name" value="ANL_N_sf"/>
</dbReference>
<evidence type="ECO:0000313" key="2">
    <source>
        <dbReference type="EMBL" id="GAG21984.1"/>
    </source>
</evidence>
<feature type="non-terminal residue" evidence="2">
    <location>
        <position position="1"/>
    </location>
</feature>